<dbReference type="eggNOG" id="COG2842">
    <property type="taxonomic scope" value="Bacteria"/>
</dbReference>
<sequence length="191" mass="22400">MEQIILFIDEANFMGMNDYNYLIDIYNRLDRAQVRMTVLLVGTKELVSVKTMLMQMNKQQIVERFMVREYQFRGIKSLKDLQICMASYDFSEYPENTGWSFTQYFFPEAFNEGHKLYSLAEDLLSYFGEALGSNTLEIPMQYITSTIENCFRRFGCDGKGVYFPTKNEWMQAIKDSGYVMAENLFESCKAI</sequence>
<dbReference type="RefSeq" id="WP_012200196.1">
    <property type="nucleotide sequence ID" value="NC_010001.1"/>
</dbReference>
<dbReference type="Proteomes" id="UP000000370">
    <property type="component" value="Chromosome"/>
</dbReference>
<evidence type="ECO:0008006" key="3">
    <source>
        <dbReference type="Google" id="ProtNLM"/>
    </source>
</evidence>
<organism evidence="1 2">
    <name type="scientific">Lachnoclostridium phytofermentans (strain ATCC 700394 / DSM 18823 / ISDg)</name>
    <name type="common">Clostridium phytofermentans</name>
    <dbReference type="NCBI Taxonomy" id="357809"/>
    <lineage>
        <taxon>Bacteria</taxon>
        <taxon>Bacillati</taxon>
        <taxon>Bacillota</taxon>
        <taxon>Clostridia</taxon>
        <taxon>Lachnospirales</taxon>
        <taxon>Lachnospiraceae</taxon>
    </lineage>
</organism>
<dbReference type="EMBL" id="CP000885">
    <property type="protein sequence ID" value="ABX42542.1"/>
    <property type="molecule type" value="Genomic_DNA"/>
</dbReference>
<evidence type="ECO:0000313" key="1">
    <source>
        <dbReference type="EMBL" id="ABX42542.1"/>
    </source>
</evidence>
<dbReference type="STRING" id="357809.Cphy_2176"/>
<evidence type="ECO:0000313" key="2">
    <source>
        <dbReference type="Proteomes" id="UP000000370"/>
    </source>
</evidence>
<keyword evidence="2" id="KW-1185">Reference proteome</keyword>
<dbReference type="KEGG" id="cpy:Cphy_2176"/>
<protein>
    <recommendedName>
        <fullName evidence="3">ATP-binding protein</fullName>
    </recommendedName>
</protein>
<accession>A9KJD0</accession>
<dbReference type="OrthoDB" id="8903747at2"/>
<name>A9KJD0_LACP7</name>
<reference evidence="2" key="1">
    <citation type="submission" date="2007-11" db="EMBL/GenBank/DDBJ databases">
        <title>Complete genome sequence of Clostridium phytofermentans ISDg.</title>
        <authorList>
            <person name="Leschine S.B."/>
            <person name="Warnick T.A."/>
            <person name="Blanchard J.L."/>
            <person name="Schnell D.J."/>
            <person name="Petit E.L."/>
            <person name="LaTouf W.G."/>
            <person name="Copeland A."/>
            <person name="Lucas S."/>
            <person name="Lapidus A."/>
            <person name="Barry K."/>
            <person name="Glavina del Rio T."/>
            <person name="Dalin E."/>
            <person name="Tice H."/>
            <person name="Pitluck S."/>
            <person name="Kiss H."/>
            <person name="Brettin T."/>
            <person name="Bruce D."/>
            <person name="Detter J.C."/>
            <person name="Han C."/>
            <person name="Kuske C."/>
            <person name="Schmutz J."/>
            <person name="Larimer F."/>
            <person name="Land M."/>
            <person name="Hauser L."/>
            <person name="Kyrpides N."/>
            <person name="Kim E.A."/>
            <person name="Richardson P."/>
        </authorList>
    </citation>
    <scope>NUCLEOTIDE SEQUENCE [LARGE SCALE GENOMIC DNA]</scope>
    <source>
        <strain evidence="2">ATCC 700394 / DSM 18823 / ISDg</strain>
    </source>
</reference>
<proteinExistence type="predicted"/>
<dbReference type="HOGENOM" id="CLU_1419272_0_0_9"/>
<gene>
    <name evidence="1" type="ordered locus">Cphy_2176</name>
</gene>
<dbReference type="AlphaFoldDB" id="A9KJD0"/>